<dbReference type="EC" id="4.2.1.11" evidence="4"/>
<gene>
    <name evidence="10" type="ORF">METZ01_LOCUS38604</name>
</gene>
<dbReference type="PANTHER" id="PTHR11902">
    <property type="entry name" value="ENOLASE"/>
    <property type="match status" value="1"/>
</dbReference>
<dbReference type="AlphaFoldDB" id="A0A381R2M3"/>
<comment type="pathway">
    <text evidence="2">Carbohydrate degradation; glycolysis; pyruvate from D-glyceraldehyde 3-phosphate: step 4/5.</text>
</comment>
<keyword evidence="6" id="KW-0324">Glycolysis</keyword>
<dbReference type="GO" id="GO:0000287">
    <property type="term" value="F:magnesium ion binding"/>
    <property type="evidence" value="ECO:0007669"/>
    <property type="project" value="InterPro"/>
</dbReference>
<evidence type="ECO:0000256" key="4">
    <source>
        <dbReference type="ARBA" id="ARBA00012058"/>
    </source>
</evidence>
<dbReference type="SFLD" id="SFLDS00001">
    <property type="entry name" value="Enolase"/>
    <property type="match status" value="1"/>
</dbReference>
<accession>A0A381R2M3</accession>
<keyword evidence="5" id="KW-0460">Magnesium</keyword>
<dbReference type="Pfam" id="PF00113">
    <property type="entry name" value="Enolase_C"/>
    <property type="match status" value="1"/>
</dbReference>
<feature type="domain" description="Enolase C-terminal TIM barrel" evidence="8">
    <location>
        <begin position="149"/>
        <end position="423"/>
    </location>
</feature>
<dbReference type="Pfam" id="PF03952">
    <property type="entry name" value="Enolase_N"/>
    <property type="match status" value="1"/>
</dbReference>
<proteinExistence type="inferred from homology"/>
<dbReference type="InterPro" id="IPR020811">
    <property type="entry name" value="Enolase_N"/>
</dbReference>
<evidence type="ECO:0000256" key="6">
    <source>
        <dbReference type="ARBA" id="ARBA00023152"/>
    </source>
</evidence>
<dbReference type="NCBIfam" id="TIGR01060">
    <property type="entry name" value="eno"/>
    <property type="match status" value="1"/>
</dbReference>
<feature type="non-terminal residue" evidence="10">
    <location>
        <position position="1"/>
    </location>
</feature>
<dbReference type="InterPro" id="IPR020809">
    <property type="entry name" value="Enolase_CS"/>
</dbReference>
<evidence type="ECO:0000256" key="5">
    <source>
        <dbReference type="ARBA" id="ARBA00022842"/>
    </source>
</evidence>
<dbReference type="InterPro" id="IPR029017">
    <property type="entry name" value="Enolase-like_N"/>
</dbReference>
<dbReference type="GO" id="GO:0004634">
    <property type="term" value="F:phosphopyruvate hydratase activity"/>
    <property type="evidence" value="ECO:0007669"/>
    <property type="project" value="UniProtKB-EC"/>
</dbReference>
<dbReference type="GO" id="GO:0006096">
    <property type="term" value="P:glycolytic process"/>
    <property type="evidence" value="ECO:0007669"/>
    <property type="project" value="UniProtKB-UniPathway"/>
</dbReference>
<dbReference type="HAMAP" id="MF_00318">
    <property type="entry name" value="Enolase"/>
    <property type="match status" value="1"/>
</dbReference>
<organism evidence="10">
    <name type="scientific">marine metagenome</name>
    <dbReference type="NCBI Taxonomy" id="408172"/>
    <lineage>
        <taxon>unclassified sequences</taxon>
        <taxon>metagenomes</taxon>
        <taxon>ecological metagenomes</taxon>
    </lineage>
</organism>
<evidence type="ECO:0000256" key="1">
    <source>
        <dbReference type="ARBA" id="ARBA00001946"/>
    </source>
</evidence>
<dbReference type="GO" id="GO:0000015">
    <property type="term" value="C:phosphopyruvate hydratase complex"/>
    <property type="evidence" value="ECO:0007669"/>
    <property type="project" value="InterPro"/>
</dbReference>
<evidence type="ECO:0000259" key="8">
    <source>
        <dbReference type="SMART" id="SM01192"/>
    </source>
</evidence>
<comment type="cofactor">
    <cofactor evidence="1">
        <name>Mg(2+)</name>
        <dbReference type="ChEBI" id="CHEBI:18420"/>
    </cofactor>
</comment>
<dbReference type="InterPro" id="IPR036849">
    <property type="entry name" value="Enolase-like_C_sf"/>
</dbReference>
<dbReference type="InterPro" id="IPR000941">
    <property type="entry name" value="Enolase"/>
</dbReference>
<dbReference type="CDD" id="cd03313">
    <property type="entry name" value="enolase"/>
    <property type="match status" value="1"/>
</dbReference>
<dbReference type="UniPathway" id="UPA00109">
    <property type="reaction ID" value="UER00187"/>
</dbReference>
<dbReference type="Gene3D" id="3.20.20.120">
    <property type="entry name" value="Enolase-like C-terminal domain"/>
    <property type="match status" value="1"/>
</dbReference>
<dbReference type="SFLD" id="SFLDG00178">
    <property type="entry name" value="enolase"/>
    <property type="match status" value="1"/>
</dbReference>
<evidence type="ECO:0000259" key="9">
    <source>
        <dbReference type="SMART" id="SM01193"/>
    </source>
</evidence>
<dbReference type="SUPFAM" id="SSF51604">
    <property type="entry name" value="Enolase C-terminal domain-like"/>
    <property type="match status" value="1"/>
</dbReference>
<dbReference type="SFLD" id="SFLDF00002">
    <property type="entry name" value="enolase"/>
    <property type="match status" value="1"/>
</dbReference>
<feature type="domain" description="Enolase N-terminal" evidence="9">
    <location>
        <begin position="6"/>
        <end position="136"/>
    </location>
</feature>
<dbReference type="EMBL" id="UINC01001649">
    <property type="protein sequence ID" value="SUZ85750.1"/>
    <property type="molecule type" value="Genomic_DNA"/>
</dbReference>
<dbReference type="PROSITE" id="PS00164">
    <property type="entry name" value="ENOLASE"/>
    <property type="match status" value="1"/>
</dbReference>
<keyword evidence="7" id="KW-0456">Lyase</keyword>
<protein>
    <recommendedName>
        <fullName evidence="4">phosphopyruvate hydratase</fullName>
        <ecNumber evidence="4">4.2.1.11</ecNumber>
    </recommendedName>
</protein>
<evidence type="ECO:0000313" key="10">
    <source>
        <dbReference type="EMBL" id="SUZ85750.1"/>
    </source>
</evidence>
<sequence>VAKLTIKDILAFEVLDSRGSPTIAAEVILSDNNSSIAYVPSGASTGKHEALEFRDRDKSRYNGRGVSKAINFIKNELKESIIGLDPLDQKFIDTNLCKADGTHNKSALGANSILAVSLANLRASAVSRSMPLYQYIYSINKQVSKLNKEPILPAPMLNILNGGVHADNKIDFQEFMIQPLGFNTFKSALRCGVEIFYELKNLLKSENLITSVGDEGGFAPQLATAEEAIELILKAIKASGYEAGKDVFVCIDPASSEFFNENKYILQGEDKHLNPGEMISYLKTLTSKYPINSIEDGLDEDDWEGWKSLTQTLGSEVQLVGDDLFATNPERIKRGIEESVANSVLIKMNQIGTISETLEAVALSQENGYKTIISHRSGETEDTSIADLAIGLAAGQIKTGAPSRTDRVSKYNRLIILEEKFKIPFVGKNEAL</sequence>
<dbReference type="PIRSF" id="PIRSF001400">
    <property type="entry name" value="Enolase"/>
    <property type="match status" value="1"/>
</dbReference>
<dbReference type="InterPro" id="IPR020810">
    <property type="entry name" value="Enolase_C"/>
</dbReference>
<reference evidence="10" key="1">
    <citation type="submission" date="2018-05" db="EMBL/GenBank/DDBJ databases">
        <authorList>
            <person name="Lanie J.A."/>
            <person name="Ng W.-L."/>
            <person name="Kazmierczak K.M."/>
            <person name="Andrzejewski T.M."/>
            <person name="Davidsen T.M."/>
            <person name="Wayne K.J."/>
            <person name="Tettelin H."/>
            <person name="Glass J.I."/>
            <person name="Rusch D."/>
            <person name="Podicherti R."/>
            <person name="Tsui H.-C.T."/>
            <person name="Winkler M.E."/>
        </authorList>
    </citation>
    <scope>NUCLEOTIDE SEQUENCE</scope>
</reference>
<evidence type="ECO:0000256" key="3">
    <source>
        <dbReference type="ARBA" id="ARBA00009604"/>
    </source>
</evidence>
<dbReference type="Gene3D" id="3.30.390.10">
    <property type="entry name" value="Enolase-like, N-terminal domain"/>
    <property type="match status" value="1"/>
</dbReference>
<dbReference type="PANTHER" id="PTHR11902:SF1">
    <property type="entry name" value="ENOLASE"/>
    <property type="match status" value="1"/>
</dbReference>
<dbReference type="SUPFAM" id="SSF54826">
    <property type="entry name" value="Enolase N-terminal domain-like"/>
    <property type="match status" value="1"/>
</dbReference>
<dbReference type="PRINTS" id="PR00148">
    <property type="entry name" value="ENOLASE"/>
</dbReference>
<dbReference type="SMART" id="SM01193">
    <property type="entry name" value="Enolase_N"/>
    <property type="match status" value="1"/>
</dbReference>
<evidence type="ECO:0000256" key="2">
    <source>
        <dbReference type="ARBA" id="ARBA00005031"/>
    </source>
</evidence>
<evidence type="ECO:0000256" key="7">
    <source>
        <dbReference type="ARBA" id="ARBA00023239"/>
    </source>
</evidence>
<dbReference type="SMART" id="SM01192">
    <property type="entry name" value="Enolase_C"/>
    <property type="match status" value="1"/>
</dbReference>
<comment type="similarity">
    <text evidence="3">Belongs to the enolase family.</text>
</comment>
<name>A0A381R2M3_9ZZZZ</name>